<dbReference type="eggNOG" id="COG1960">
    <property type="taxonomic scope" value="Bacteria"/>
</dbReference>
<dbReference type="InterPro" id="IPR009075">
    <property type="entry name" value="AcylCo_DH/oxidase_C"/>
</dbReference>
<keyword evidence="3 5" id="KW-0285">Flavoprotein</keyword>
<proteinExistence type="inferred from homology"/>
<evidence type="ECO:0000256" key="4">
    <source>
        <dbReference type="ARBA" id="ARBA00022827"/>
    </source>
</evidence>
<name>U6B4D1_9HYPH</name>
<evidence type="ECO:0000259" key="7">
    <source>
        <dbReference type="Pfam" id="PF02770"/>
    </source>
</evidence>
<feature type="domain" description="Acyl-CoA oxidase/dehydrogenase middle" evidence="7">
    <location>
        <begin position="189"/>
        <end position="282"/>
    </location>
</feature>
<dbReference type="Pfam" id="PF18158">
    <property type="entry name" value="AidB_N"/>
    <property type="match status" value="1"/>
</dbReference>
<dbReference type="STRING" id="1261131.lam_383"/>
<protein>
    <submittedName>
        <fullName evidence="9">Acyl-CoA dehydrogenase</fullName>
    </submittedName>
</protein>
<feature type="domain" description="Adaptive response protein AidB N-terminal" evidence="8">
    <location>
        <begin position="15"/>
        <end position="174"/>
    </location>
</feature>
<accession>U6B4D1</accession>
<evidence type="ECO:0000256" key="3">
    <source>
        <dbReference type="ARBA" id="ARBA00022630"/>
    </source>
</evidence>
<dbReference type="Pfam" id="PF00441">
    <property type="entry name" value="Acyl-CoA_dh_1"/>
    <property type="match status" value="1"/>
</dbReference>
<evidence type="ECO:0000256" key="1">
    <source>
        <dbReference type="ARBA" id="ARBA00001974"/>
    </source>
</evidence>
<dbReference type="Proteomes" id="UP000017862">
    <property type="component" value="Chromosome"/>
</dbReference>
<feature type="domain" description="Acyl-CoA dehydrogenase/oxidase C-terminal" evidence="6">
    <location>
        <begin position="310"/>
        <end position="439"/>
    </location>
</feature>
<organism evidence="9 10">
    <name type="scientific">Candidatus Liberibacter americanus str. Sao Paulo</name>
    <dbReference type="NCBI Taxonomy" id="1261131"/>
    <lineage>
        <taxon>Bacteria</taxon>
        <taxon>Pseudomonadati</taxon>
        <taxon>Pseudomonadota</taxon>
        <taxon>Alphaproteobacteria</taxon>
        <taxon>Hyphomicrobiales</taxon>
        <taxon>Rhizobiaceae</taxon>
        <taxon>Liberibacter</taxon>
    </lineage>
</organism>
<dbReference type="InterPro" id="IPR006089">
    <property type="entry name" value="Acyl-CoA_DH_CS"/>
</dbReference>
<dbReference type="InterPro" id="IPR052904">
    <property type="entry name" value="Acyl-CoA_dehydrogenase-like"/>
</dbReference>
<dbReference type="InterPro" id="IPR009100">
    <property type="entry name" value="AcylCoA_DH/oxidase_NM_dom_sf"/>
</dbReference>
<dbReference type="PANTHER" id="PTHR42707">
    <property type="entry name" value="ACYL-COA DEHYDROGENASE"/>
    <property type="match status" value="1"/>
</dbReference>
<dbReference type="RefSeq" id="WP_007557141.1">
    <property type="nucleotide sequence ID" value="NC_022793.1"/>
</dbReference>
<gene>
    <name evidence="9" type="primary">caiA</name>
    <name evidence="9" type="ORF">lam_383</name>
</gene>
<evidence type="ECO:0000259" key="6">
    <source>
        <dbReference type="Pfam" id="PF00441"/>
    </source>
</evidence>
<dbReference type="GO" id="GO:0003995">
    <property type="term" value="F:acyl-CoA dehydrogenase activity"/>
    <property type="evidence" value="ECO:0007669"/>
    <property type="project" value="InterPro"/>
</dbReference>
<dbReference type="InterPro" id="IPR036250">
    <property type="entry name" value="AcylCo_DH-like_C"/>
</dbReference>
<sequence length="552" mass="60905">MNQVDPRLDSLAALNQPPLFIGINAYSSDSLVVDITAKFPRVVRKELELLGGHIFSCNAQELARMANSNLPHLHSYGPGGERRDIVEFHPAWHSLIRLSIKDGLHCSVWDRSVDPEIRKQAHKIRAARLYLMAQLEAGHLTVPCITSASVVALMASPKIQKDWVRKILSREYDPTNKSIMHKSFATIGLGLTEKKGGTDADSITSSGQKISDGIYCLSGHKWFISAPMSDAFIMLARVEKNVSCFLVPRLLEDNSSNGLFYQRLKNKVGNRSNATVEIEFSNTFGFLLGDLSSGTSPVDDMKILLYLDYAIISSAEMRASLAETVHYLRRRSVFGRNLIDQPLMSRVIADMSLDVAAATALSFRLANVFDDAKYNSIDASYARIMAPVTKYWCCKIAPNIIAEAIECIGGSGYVEDRPIARQYMEAPVNSILAGSSNSAVLDLLNLLEKSNNLFEQVFAYLENDLGSYGKRAVDLLKETVGLCQEDMGLSRLLIERMALVAAAAALYRLGAVNIADAFLETRVFGNYRSTYGSLPSRFNASNIVDSLYPDMG</sequence>
<keyword evidence="10" id="KW-1185">Reference proteome</keyword>
<keyword evidence="4 5" id="KW-0274">FAD</keyword>
<dbReference type="AlphaFoldDB" id="U6B4D1"/>
<dbReference type="SUPFAM" id="SSF47203">
    <property type="entry name" value="Acyl-CoA dehydrogenase C-terminal domain-like"/>
    <property type="match status" value="1"/>
</dbReference>
<dbReference type="EMBL" id="CP006604">
    <property type="protein sequence ID" value="AHA27750.1"/>
    <property type="molecule type" value="Genomic_DNA"/>
</dbReference>
<comment type="cofactor">
    <cofactor evidence="1 5">
        <name>FAD</name>
        <dbReference type="ChEBI" id="CHEBI:57692"/>
    </cofactor>
</comment>
<dbReference type="Gene3D" id="2.40.110.20">
    <property type="match status" value="1"/>
</dbReference>
<comment type="similarity">
    <text evidence="2 5">Belongs to the acyl-CoA dehydrogenase family.</text>
</comment>
<evidence type="ECO:0000259" key="8">
    <source>
        <dbReference type="Pfam" id="PF18158"/>
    </source>
</evidence>
<evidence type="ECO:0000256" key="2">
    <source>
        <dbReference type="ARBA" id="ARBA00009347"/>
    </source>
</evidence>
<evidence type="ECO:0000313" key="10">
    <source>
        <dbReference type="Proteomes" id="UP000017862"/>
    </source>
</evidence>
<dbReference type="PANTHER" id="PTHR42707:SF3">
    <property type="entry name" value="ACYL-COA DEHYDROGENASE AIDB-RELATED"/>
    <property type="match status" value="1"/>
</dbReference>
<evidence type="ECO:0000256" key="5">
    <source>
        <dbReference type="RuleBase" id="RU362125"/>
    </source>
</evidence>
<dbReference type="SUPFAM" id="SSF56645">
    <property type="entry name" value="Acyl-CoA dehydrogenase NM domain-like"/>
    <property type="match status" value="1"/>
</dbReference>
<dbReference type="PATRIC" id="fig|1261131.3.peg.368"/>
<dbReference type="PROSITE" id="PS00073">
    <property type="entry name" value="ACYL_COA_DH_2"/>
    <property type="match status" value="1"/>
</dbReference>
<dbReference type="HOGENOM" id="CLU_016513_0_0_5"/>
<dbReference type="InterPro" id="IPR041504">
    <property type="entry name" value="AidB_N"/>
</dbReference>
<evidence type="ECO:0000313" key="9">
    <source>
        <dbReference type="EMBL" id="AHA27750.1"/>
    </source>
</evidence>
<dbReference type="InterPro" id="IPR006091">
    <property type="entry name" value="Acyl-CoA_Oxase/DH_mid-dom"/>
</dbReference>
<dbReference type="Gene3D" id="6.10.250.600">
    <property type="match status" value="1"/>
</dbReference>
<dbReference type="KEGG" id="lar:lam_383"/>
<reference evidence="9 10" key="1">
    <citation type="journal article" date="2014" name="Mol. Plant Microbe Interact.">
        <title>The complete genome sequence of Candidatus Liberibacter americanus, associated with citrus Huanglongbing.</title>
        <authorList>
            <person name="Wulff N.A."/>
            <person name="Zhang S."/>
            <person name="Setubal J.C."/>
            <person name="Almeida N.F."/>
            <person name="Martins E.C."/>
            <person name="Harakava R."/>
            <person name="Kumar D."/>
            <person name="Rangel L.T."/>
            <person name="Foissac X."/>
            <person name="Bove J."/>
            <person name="Gabriel D.W."/>
        </authorList>
    </citation>
    <scope>NUCLEOTIDE SEQUENCE [LARGE SCALE GENOMIC DNA]</scope>
    <source>
        <strain evidence="9 10">Sao Paulo</strain>
    </source>
</reference>
<keyword evidence="5" id="KW-0560">Oxidoreductase</keyword>
<dbReference type="Gene3D" id="1.20.140.10">
    <property type="entry name" value="Butyryl-CoA Dehydrogenase, subunit A, domain 3"/>
    <property type="match status" value="1"/>
</dbReference>
<dbReference type="Pfam" id="PF02770">
    <property type="entry name" value="Acyl-CoA_dh_M"/>
    <property type="match status" value="1"/>
</dbReference>